<accession>A0A913ZBK7</accession>
<dbReference type="CTD" id="23071"/>
<dbReference type="GO" id="GO:0006457">
    <property type="term" value="P:protein folding"/>
    <property type="evidence" value="ECO:0007669"/>
    <property type="project" value="TreeGrafter"/>
</dbReference>
<evidence type="ECO:0000313" key="3">
    <source>
        <dbReference type="EnsemblMetazoa" id="XP_038049167.1"/>
    </source>
</evidence>
<dbReference type="PANTHER" id="PTHR46295">
    <property type="entry name" value="ENDOPLASMIC RETICULUM RESIDENT PROTEIN 44"/>
    <property type="match status" value="1"/>
</dbReference>
<dbReference type="GO" id="GO:0005789">
    <property type="term" value="C:endoplasmic reticulum membrane"/>
    <property type="evidence" value="ECO:0007669"/>
    <property type="project" value="TreeGrafter"/>
</dbReference>
<dbReference type="AlphaFoldDB" id="A0A913ZBK7"/>
<dbReference type="GeneID" id="119722857"/>
<dbReference type="InterPro" id="IPR041862">
    <property type="entry name" value="ERp44_PDI_b_2"/>
</dbReference>
<dbReference type="Pfam" id="PF13848">
    <property type="entry name" value="Thioredoxin_6"/>
    <property type="match status" value="1"/>
</dbReference>
<organism evidence="3 4">
    <name type="scientific">Patiria miniata</name>
    <name type="common">Bat star</name>
    <name type="synonym">Asterina miniata</name>
    <dbReference type="NCBI Taxonomy" id="46514"/>
    <lineage>
        <taxon>Eukaryota</taxon>
        <taxon>Metazoa</taxon>
        <taxon>Echinodermata</taxon>
        <taxon>Eleutherozoa</taxon>
        <taxon>Asterozoa</taxon>
        <taxon>Asteroidea</taxon>
        <taxon>Valvatacea</taxon>
        <taxon>Valvatida</taxon>
        <taxon>Asterinidae</taxon>
        <taxon>Patiria</taxon>
    </lineage>
</organism>
<dbReference type="GO" id="GO:0005793">
    <property type="term" value="C:endoplasmic reticulum-Golgi intermediate compartment"/>
    <property type="evidence" value="ECO:0007669"/>
    <property type="project" value="TreeGrafter"/>
</dbReference>
<dbReference type="OrthoDB" id="294696at2759"/>
<dbReference type="Gene3D" id="3.40.30.10">
    <property type="entry name" value="Glutaredoxin"/>
    <property type="match status" value="3"/>
</dbReference>
<feature type="region of interest" description="Disordered" evidence="1">
    <location>
        <begin position="391"/>
        <end position="419"/>
    </location>
</feature>
<dbReference type="PANTHER" id="PTHR46295:SF1">
    <property type="entry name" value="ENDOPLASMIC RETICULUM RESIDENT PROTEIN 44"/>
    <property type="match status" value="1"/>
</dbReference>
<name>A0A913ZBK7_PATMI</name>
<dbReference type="PROSITE" id="PS51352">
    <property type="entry name" value="THIOREDOXIN_2"/>
    <property type="match status" value="1"/>
</dbReference>
<dbReference type="EnsemblMetazoa" id="XM_038193239.1">
    <property type="protein sequence ID" value="XP_038049167.1"/>
    <property type="gene ID" value="LOC119722857"/>
</dbReference>
<protein>
    <recommendedName>
        <fullName evidence="2">Thioredoxin domain-containing protein</fullName>
    </recommendedName>
</protein>
<proteinExistence type="predicted"/>
<dbReference type="SUPFAM" id="SSF52833">
    <property type="entry name" value="Thioredoxin-like"/>
    <property type="match status" value="3"/>
</dbReference>
<dbReference type="CDD" id="cd03072">
    <property type="entry name" value="PDI_b'_ERp44"/>
    <property type="match status" value="1"/>
</dbReference>
<dbReference type="InterPro" id="IPR052643">
    <property type="entry name" value="ERP44"/>
</dbReference>
<dbReference type="OMA" id="DWCRFSN"/>
<dbReference type="Pfam" id="PF00085">
    <property type="entry name" value="Thioredoxin"/>
    <property type="match status" value="1"/>
</dbReference>
<dbReference type="RefSeq" id="XP_038049167.1">
    <property type="nucleotide sequence ID" value="XM_038193239.1"/>
</dbReference>
<evidence type="ECO:0000313" key="4">
    <source>
        <dbReference type="Proteomes" id="UP000887568"/>
    </source>
</evidence>
<feature type="domain" description="Thioredoxin" evidence="2">
    <location>
        <begin position="1"/>
        <end position="156"/>
    </location>
</feature>
<dbReference type="GO" id="GO:0003756">
    <property type="term" value="F:protein disulfide isomerase activity"/>
    <property type="evidence" value="ECO:0007669"/>
    <property type="project" value="TreeGrafter"/>
</dbReference>
<keyword evidence="4" id="KW-1185">Reference proteome</keyword>
<sequence>MVAGERSMGRSVVDTMDGWFILKCLPFMLLILVSLFCDTSSQTGYTVELSRSNFDQVIGSNEVVFINFYANWCRFSQMLKPVIEDTAKAAREEFRQQGLVVVAALNCEAEDAIAKRYHISKYPTLKMFRNGKLAKREYRSQRSKDAFLSFLREQVKDNILQMQTKEDIQKVDETKRNVIAYFKSSNTNEYMVFKRVASALRDDCSFYVGIGDNFRSETVSGDNIMFRPPRTKDQDMLYMGSMVNFNLLHTWSQDKCIPLVREITFENGEELTEEGLPFLILFHRPEDVEIVKRFNGIISRELVGDKGSINFLTADGTKFSHPLHHLGKSVKDLPLIAIDSFRHMYLLPNIEDVDVPGKLKSFIQDLHSGKLHREFHHGPDKETPQATVQLTAGGQAQAQDKKRPTDPPESTFVKLKPSDNRYSFRDEL</sequence>
<evidence type="ECO:0000256" key="1">
    <source>
        <dbReference type="SAM" id="MobiDB-lite"/>
    </source>
</evidence>
<dbReference type="InterPro" id="IPR013766">
    <property type="entry name" value="Thioredoxin_domain"/>
</dbReference>
<dbReference type="Proteomes" id="UP000887568">
    <property type="component" value="Unplaced"/>
</dbReference>
<evidence type="ECO:0000259" key="2">
    <source>
        <dbReference type="PROSITE" id="PS51352"/>
    </source>
</evidence>
<reference evidence="3" key="1">
    <citation type="submission" date="2022-11" db="UniProtKB">
        <authorList>
            <consortium name="EnsemblMetazoa"/>
        </authorList>
    </citation>
    <scope>IDENTIFICATION</scope>
</reference>
<dbReference type="InterPro" id="IPR036249">
    <property type="entry name" value="Thioredoxin-like_sf"/>
</dbReference>